<reference evidence="1" key="1">
    <citation type="journal article" date="2021" name="Proc. Natl. Acad. Sci. U.S.A.">
        <title>A Catalog of Tens of Thousands of Viruses from Human Metagenomes Reveals Hidden Associations with Chronic Diseases.</title>
        <authorList>
            <person name="Tisza M.J."/>
            <person name="Buck C.B."/>
        </authorList>
    </citation>
    <scope>NUCLEOTIDE SEQUENCE</scope>
    <source>
        <strain evidence="1">Ctu2j3</strain>
    </source>
</reference>
<protein>
    <submittedName>
        <fullName evidence="1">Uncharacterized protein</fullName>
    </submittedName>
</protein>
<evidence type="ECO:0000313" key="1">
    <source>
        <dbReference type="EMBL" id="DAF94196.1"/>
    </source>
</evidence>
<accession>A0A8S5UIE1</accession>
<dbReference type="EMBL" id="BK016090">
    <property type="protein sequence ID" value="DAF94215.1"/>
    <property type="molecule type" value="Genomic_DNA"/>
</dbReference>
<sequence length="406" mass="46235">MTTPFLFDLPNSASETVIQHVVAQYLHHEAPTRTTAQIRTDLEPKLQSFLRELRVTVYADAGRIRVEVTGRSIDSDQYIDVGVEHRRGSGRTFDVERVELQLLSAFRIASGALSDSEALEAELHRAIRSTGIRRYTLELENPTEVGVRTFYEARITLHVDLELGIDEPASLRLTPFPEDLERPTPQQIIDAQREIAIDEPCSPTIVIERGERVDSSIIAKLGKPRNSDQEERILSKTDTELKELANFQRMIEGLNYTPTFGAAEVEKCLSNFRDHLKNNPDALMDEYAHGAPGGQDWEVKYEAELDINDSEDEDTLDVGEDEHEHVAEEETGPTPYIKLASTMHADPEYAWSWHCQYASTLRRSMGHEQANRLAVTIMINMWGIDTSRDARYRNFERQWAQLGEQQ</sequence>
<dbReference type="EMBL" id="BK016090">
    <property type="protein sequence ID" value="DAF94196.1"/>
    <property type="molecule type" value="Genomic_DNA"/>
</dbReference>
<organism evidence="1">
    <name type="scientific">Myoviridae sp. ctu2j3</name>
    <dbReference type="NCBI Taxonomy" id="2825197"/>
    <lineage>
        <taxon>Viruses</taxon>
        <taxon>Duplodnaviria</taxon>
        <taxon>Heunggongvirae</taxon>
        <taxon>Uroviricota</taxon>
        <taxon>Caudoviricetes</taxon>
    </lineage>
</organism>
<name>A0A8S5UIE1_9CAUD</name>
<proteinExistence type="predicted"/>